<dbReference type="PANTHER" id="PTHR47529:SF1">
    <property type="entry name" value="PERIPLASMIC CHAPERONE PPID"/>
    <property type="match status" value="1"/>
</dbReference>
<keyword evidence="15" id="KW-0413">Isomerase</keyword>
<dbReference type="GO" id="GO:0005886">
    <property type="term" value="C:plasma membrane"/>
    <property type="evidence" value="ECO:0007669"/>
    <property type="project" value="UniProtKB-SubCell"/>
</dbReference>
<dbReference type="InterPro" id="IPR027304">
    <property type="entry name" value="Trigger_fact/SurA_dom_sf"/>
</dbReference>
<keyword evidence="8" id="KW-0143">Chaperone</keyword>
<reference evidence="15 16" key="1">
    <citation type="submission" date="2017-04" db="EMBL/GenBank/DDBJ databases">
        <authorList>
            <person name="Afonso C.L."/>
            <person name="Miller P.J."/>
            <person name="Scott M.A."/>
            <person name="Spackman E."/>
            <person name="Goraichik I."/>
            <person name="Dimitrov K.M."/>
            <person name="Suarez D.L."/>
            <person name="Swayne D.E."/>
        </authorList>
    </citation>
    <scope>NUCLEOTIDE SEQUENCE [LARGE SCALE GENOMIC DNA]</scope>
    <source>
        <strain evidence="15 16">B5P</strain>
    </source>
</reference>
<dbReference type="OrthoDB" id="9768393at2"/>
<dbReference type="GO" id="GO:0003755">
    <property type="term" value="F:peptidyl-prolyl cis-trans isomerase activity"/>
    <property type="evidence" value="ECO:0007669"/>
    <property type="project" value="InterPro"/>
</dbReference>
<evidence type="ECO:0000256" key="11">
    <source>
        <dbReference type="ARBA" id="ARBA00038408"/>
    </source>
</evidence>
<comment type="similarity">
    <text evidence="11">Belongs to the PpiD chaperone family.</text>
</comment>
<evidence type="ECO:0000256" key="1">
    <source>
        <dbReference type="ARBA" id="ARBA00004382"/>
    </source>
</evidence>
<name>A0A1X7PBW8_9HYPH</name>
<dbReference type="Pfam" id="PF13624">
    <property type="entry name" value="SurA_N_3"/>
    <property type="match status" value="1"/>
</dbReference>
<dbReference type="Pfam" id="PF13145">
    <property type="entry name" value="Rotamase_2"/>
    <property type="match status" value="1"/>
</dbReference>
<evidence type="ECO:0000256" key="12">
    <source>
        <dbReference type="ARBA" id="ARBA00040743"/>
    </source>
</evidence>
<dbReference type="SUPFAM" id="SSF54534">
    <property type="entry name" value="FKBP-like"/>
    <property type="match status" value="1"/>
</dbReference>
<dbReference type="RefSeq" id="WP_085467737.1">
    <property type="nucleotide sequence ID" value="NZ_FXBL01000004.1"/>
</dbReference>
<gene>
    <name evidence="15" type="ORF">SAMN02982922_3739</name>
</gene>
<dbReference type="SUPFAM" id="SSF109998">
    <property type="entry name" value="Triger factor/SurA peptide-binding domain-like"/>
    <property type="match status" value="1"/>
</dbReference>
<keyword evidence="3" id="KW-1003">Cell membrane</keyword>
<dbReference type="Proteomes" id="UP000193083">
    <property type="component" value="Unassembled WGS sequence"/>
</dbReference>
<evidence type="ECO:0000256" key="6">
    <source>
        <dbReference type="ARBA" id="ARBA00022989"/>
    </source>
</evidence>
<dbReference type="AlphaFoldDB" id="A0A1X7PBW8"/>
<accession>A0A1X7PBW8</accession>
<evidence type="ECO:0000256" key="13">
    <source>
        <dbReference type="ARBA" id="ARBA00042775"/>
    </source>
</evidence>
<evidence type="ECO:0000256" key="7">
    <source>
        <dbReference type="ARBA" id="ARBA00023136"/>
    </source>
</evidence>
<evidence type="ECO:0000259" key="14">
    <source>
        <dbReference type="Pfam" id="PF13145"/>
    </source>
</evidence>
<evidence type="ECO:0000256" key="8">
    <source>
        <dbReference type="ARBA" id="ARBA00023186"/>
    </source>
</evidence>
<evidence type="ECO:0000313" key="15">
    <source>
        <dbReference type="EMBL" id="SMH48534.1"/>
    </source>
</evidence>
<evidence type="ECO:0000256" key="10">
    <source>
        <dbReference type="ARBA" id="ARBA00031484"/>
    </source>
</evidence>
<evidence type="ECO:0000313" key="16">
    <source>
        <dbReference type="Proteomes" id="UP000193083"/>
    </source>
</evidence>
<keyword evidence="6" id="KW-1133">Transmembrane helix</keyword>
<dbReference type="Gene3D" id="3.10.50.40">
    <property type="match status" value="1"/>
</dbReference>
<dbReference type="InterPro" id="IPR046357">
    <property type="entry name" value="PPIase_dom_sf"/>
</dbReference>
<dbReference type="InterPro" id="IPR052029">
    <property type="entry name" value="PpiD_chaperone"/>
</dbReference>
<keyword evidence="16" id="KW-1185">Reference proteome</keyword>
<evidence type="ECO:0000256" key="4">
    <source>
        <dbReference type="ARBA" id="ARBA00022519"/>
    </source>
</evidence>
<sequence length="629" mass="67843">MLDSLRKAAGTWVAKLLLLLLVVSFAIWGISGQLLTGTGSSSVVTAGGTKVSVLDYRLAYDRQVQMISQQLGQRITREQATMFGIDQQVLTQLTAGAVLDEQARLIGLGVSRDKIAQLTAEDPAFRGAGGQFDRRQFEFVLNQVGMRPEDYFRNREQVAVRQQIVEAVSDGLKAPDTFLRAVSLYQGENRTIEYITLQKSIIGTVAAPADDVLAKWFEDNKTRYAAPEYRKIAYVKLEPEDIADAAAISDEDVAKDYEANKKRYTTPETRTIEQLVFSDKAAADAAAESIRGGSSFDSVVTAQGKTMADIQLGTFEKDKVADAAVADAAFKLSLNEVSPVVEGAFGPVLLRVTDIKPEVVKPLSEVGEQIRKDLALVEANTQLLNVHDSYEDARASGQTMEEAAAAAKLKVVTIDAVDRNAQDPAGTVISTIPASRELLQGAFETQPNVENPPLSLGSSGFVFYEVKEVTPARDRTLDEVKDKVVADWIAEESDRLFSTKAAELEKRVKDENSLDAVATELGLEKQVKRGLRRGAEDVDLGPDGAAAVFAVAQNGAGVTTPADGNTKILFRVTEVFEPAGAGAEAVSAENRQAYASGMADDLLDQLVARLQGEFAVATNPTAIQQALSF</sequence>
<dbReference type="InterPro" id="IPR000297">
    <property type="entry name" value="PPIase_PpiC"/>
</dbReference>
<feature type="domain" description="PpiC" evidence="14">
    <location>
        <begin position="248"/>
        <end position="366"/>
    </location>
</feature>
<organism evidence="15 16">
    <name type="scientific">Mesorhizobium australicum</name>
    <dbReference type="NCBI Taxonomy" id="536018"/>
    <lineage>
        <taxon>Bacteria</taxon>
        <taxon>Pseudomonadati</taxon>
        <taxon>Pseudomonadota</taxon>
        <taxon>Alphaproteobacteria</taxon>
        <taxon>Hyphomicrobiales</taxon>
        <taxon>Phyllobacteriaceae</taxon>
        <taxon>Mesorhizobium</taxon>
    </lineage>
</organism>
<dbReference type="PANTHER" id="PTHR47529">
    <property type="entry name" value="PEPTIDYL-PROLYL CIS-TRANS ISOMERASE D"/>
    <property type="match status" value="1"/>
</dbReference>
<protein>
    <recommendedName>
        <fullName evidence="2">Parvulin-like PPIase</fullName>
    </recommendedName>
    <alternativeName>
        <fullName evidence="9">Peptidyl-prolyl cis-trans isomerase plp</fullName>
    </alternativeName>
    <alternativeName>
        <fullName evidence="12">Periplasmic chaperone PpiD</fullName>
    </alternativeName>
    <alternativeName>
        <fullName evidence="13">Periplasmic folding chaperone</fullName>
    </alternativeName>
    <alternativeName>
        <fullName evidence="10">Rotamase plp</fullName>
    </alternativeName>
</protein>
<dbReference type="EMBL" id="FXBL01000004">
    <property type="protein sequence ID" value="SMH48534.1"/>
    <property type="molecule type" value="Genomic_DNA"/>
</dbReference>
<evidence type="ECO:0000256" key="9">
    <source>
        <dbReference type="ARBA" id="ARBA00030642"/>
    </source>
</evidence>
<evidence type="ECO:0000256" key="3">
    <source>
        <dbReference type="ARBA" id="ARBA00022475"/>
    </source>
</evidence>
<evidence type="ECO:0000256" key="2">
    <source>
        <dbReference type="ARBA" id="ARBA00018370"/>
    </source>
</evidence>
<keyword evidence="7" id="KW-0472">Membrane</keyword>
<proteinExistence type="inferred from homology"/>
<keyword evidence="4" id="KW-0997">Cell inner membrane</keyword>
<keyword evidence="5" id="KW-0812">Transmembrane</keyword>
<evidence type="ECO:0000256" key="5">
    <source>
        <dbReference type="ARBA" id="ARBA00022692"/>
    </source>
</evidence>
<comment type="subcellular location">
    <subcellularLocation>
        <location evidence="1">Cell inner membrane</location>
        <topology evidence="1">Single-pass type II membrane protein</topology>
        <orientation evidence="1">Periplasmic side</orientation>
    </subcellularLocation>
</comment>